<reference evidence="2 3" key="1">
    <citation type="submission" date="2017-06" db="EMBL/GenBank/DDBJ databases">
        <title>Draft genome sequence of a variant of Elsinoe murrayae.</title>
        <authorList>
            <person name="Cheng Q."/>
        </authorList>
    </citation>
    <scope>NUCLEOTIDE SEQUENCE [LARGE SCALE GENOMIC DNA]</scope>
    <source>
        <strain evidence="2 3">CQ-2017a</strain>
    </source>
</reference>
<dbReference type="InterPro" id="IPR025202">
    <property type="entry name" value="PLD-like_dom"/>
</dbReference>
<dbReference type="SUPFAM" id="SSF56024">
    <property type="entry name" value="Phospholipase D/nuclease"/>
    <property type="match status" value="2"/>
</dbReference>
<proteinExistence type="predicted"/>
<dbReference type="InParanoid" id="A0A2K1QRK7"/>
<dbReference type="Gene3D" id="3.30.870.10">
    <property type="entry name" value="Endonuclease Chain A"/>
    <property type="match status" value="2"/>
</dbReference>
<dbReference type="EMBL" id="NKHZ01000049">
    <property type="protein sequence ID" value="PNS17714.1"/>
    <property type="molecule type" value="Genomic_DNA"/>
</dbReference>
<dbReference type="PROSITE" id="PS50035">
    <property type="entry name" value="PLD"/>
    <property type="match status" value="2"/>
</dbReference>
<evidence type="ECO:0000313" key="2">
    <source>
        <dbReference type="EMBL" id="PNS17714.1"/>
    </source>
</evidence>
<protein>
    <recommendedName>
        <fullName evidence="1">PLD phosphodiesterase domain-containing protein</fullName>
    </recommendedName>
</protein>
<dbReference type="AlphaFoldDB" id="A0A2K1QRK7"/>
<organism evidence="2 3">
    <name type="scientific">Sphaceloma murrayae</name>
    <dbReference type="NCBI Taxonomy" id="2082308"/>
    <lineage>
        <taxon>Eukaryota</taxon>
        <taxon>Fungi</taxon>
        <taxon>Dikarya</taxon>
        <taxon>Ascomycota</taxon>
        <taxon>Pezizomycotina</taxon>
        <taxon>Dothideomycetes</taxon>
        <taxon>Dothideomycetidae</taxon>
        <taxon>Myriangiales</taxon>
        <taxon>Elsinoaceae</taxon>
        <taxon>Sphaceloma</taxon>
    </lineage>
</organism>
<feature type="domain" description="PLD phosphodiesterase" evidence="1">
    <location>
        <begin position="527"/>
        <end position="554"/>
    </location>
</feature>
<evidence type="ECO:0000313" key="3">
    <source>
        <dbReference type="Proteomes" id="UP000243797"/>
    </source>
</evidence>
<dbReference type="GO" id="GO:0030572">
    <property type="term" value="F:phosphatidyltransferase activity"/>
    <property type="evidence" value="ECO:0007669"/>
    <property type="project" value="UniProtKB-ARBA"/>
</dbReference>
<sequence length="635" mass="70123">MSSIISDKVINLCHSQTTITSSLAKDPLKAPSDVAQAIHGSHGTVIFQAFPPKERKTASFAELDRAKSCGRFGDTQPSPLFLKIWHDALCCLEHDPLAGVASPPLLSSSGCIPMTIIAPLPDICRHMSNLIARAQHEVILATNYWKESAASTLITDALKELSRRAGERGTRAVVKVIYDRGSVKQVSNNHLDVAESEWSAPGVALPTKSDIPNIDIEVKNFHRPVLGTFHAKFMVVDRQIGIVQSNNIQDNDNLEMMTHVEGPIVDSLYDMALLTWHDEMKPALPLLTRHPPSFTHASAFEDRTFVDLSKIFPQTLTQHAGTINASNGRLPLHRAGEPHYDTDLAGEMIRMQSIITPVKEERAMDLISKHLNSATKQTLQGTAPDCAVNDSMTPLNPHAVHSAFPIALVNRKPYGSLNHAGVYTPQNEAWLSAVRNAETQIFIQSPDINAEPLLPVLLDAARRGVEVILYGCLGYNDLGELLPYQGGTNEMVSHKMYTDLEPEHRKNLKVHWYVAKDQTRPLHNKFKQRSCHIKLMIVDSHIGIQGSGNQDTQSWYHSQEVNILIDSALVCRDWLDALKRNQNTHLYGAVNQEDGIWRDAEGNEAEGAMGVNVGHFSWAKGIMGAINRVRGAGGF</sequence>
<dbReference type="OrthoDB" id="9997422at2759"/>
<feature type="domain" description="PLD phosphodiesterase" evidence="1">
    <location>
        <begin position="225"/>
        <end position="252"/>
    </location>
</feature>
<gene>
    <name evidence="2" type="ORF">CAC42_3109</name>
</gene>
<name>A0A2K1QRK7_9PEZI</name>
<dbReference type="InterPro" id="IPR001736">
    <property type="entry name" value="PLipase_D/transphosphatidylase"/>
</dbReference>
<accession>A0A2K1QRK7</accession>
<keyword evidence="3" id="KW-1185">Reference proteome</keyword>
<dbReference type="STRING" id="2082308.A0A2K1QRK7"/>
<dbReference type="CDD" id="cd00138">
    <property type="entry name" value="PLDc_SF"/>
    <property type="match status" value="2"/>
</dbReference>
<comment type="caution">
    <text evidence="2">The sequence shown here is derived from an EMBL/GenBank/DDBJ whole genome shotgun (WGS) entry which is preliminary data.</text>
</comment>
<dbReference type="PANTHER" id="PTHR21248">
    <property type="entry name" value="CARDIOLIPIN SYNTHASE"/>
    <property type="match status" value="1"/>
</dbReference>
<dbReference type="GO" id="GO:0032049">
    <property type="term" value="P:cardiolipin biosynthetic process"/>
    <property type="evidence" value="ECO:0007669"/>
    <property type="project" value="UniProtKB-ARBA"/>
</dbReference>
<dbReference type="PANTHER" id="PTHR21248:SF22">
    <property type="entry name" value="PHOSPHOLIPASE D"/>
    <property type="match status" value="1"/>
</dbReference>
<dbReference type="Proteomes" id="UP000243797">
    <property type="component" value="Unassembled WGS sequence"/>
</dbReference>
<dbReference type="Pfam" id="PF13091">
    <property type="entry name" value="PLDc_2"/>
    <property type="match status" value="1"/>
</dbReference>
<evidence type="ECO:0000259" key="1">
    <source>
        <dbReference type="PROSITE" id="PS50035"/>
    </source>
</evidence>